<keyword evidence="2" id="KW-1185">Reference proteome</keyword>
<dbReference type="Proteomes" id="UP001073122">
    <property type="component" value="Unassembled WGS sequence"/>
</dbReference>
<proteinExistence type="predicted"/>
<sequence>MEENEELDSDFNTDNIPISDGFWNYMENYWHHNREFPESTEASLNKKADLIDGKVPSSQLPSYVDDVLEFDSFENLPNPGEKGKIYLITNNNSQFRWSGSEYIQLNSGENVMTTNTQQGVSETKRFLTKGGNGYLNNSLFAYANDGSYPAISFHREGDNPFQILAQNDTFYFTSGTGSDRAKIEASSFIKSGGTGNNLLKDDGNTIALYSLGTTHYHKELYNGDYNDNVDAHTLLEDYKFKFVHRISAGSPNLFPAPDNANSIIALSTHPGGYGNLLGVNDNGEWFTKQKVAGSYSTNWEQFAYRSWVNTQITNTVGAYLPLTGGTIEGQIKINRTNPNVAQLHLAENGQNKWIVESGNNGVFQIAEYGIAERFKIAPNAAAPTFNNEIMWHAGIFNPNDKVNKSGDTMTGGLNVPTVNLSAGALVSSNLTGSQILAGVSNTLYIGNSGGLQNIYFETGATDLRHYRTDLGYGVIWDAHNLSNPATTTQLDSKVSKSGDTMTGMLNFTNNAGGISGVIADNDYWRVYGSNTGSNQGYLEIATGDDGDEPIHVRQYVGEFQNLLRTATLLDANGNTEFPNTTRTKKLIANYPTSTLGQNLGSGGIGNTLELRNYDAYGTNFWSNDGGSGFIQQQRFDGNPAAYALFLQPLGGQLFYGNNEVATVNQLPNMGNYVNKSGDTMAGGLVVNSPDSNGSGSLGNLPLNVKLFLANGNGIQANYGTVFWTEGTGGGYIQQQRADGQQTAYPLNLQPYGGGLFYGNNEVATVNQLPNMNNYIPTSHHVYSISSNDINNWNQAYTWGNHANAGYSSSAWVYENFFNSNPLSILGINHDANNLNKSGFYSVGYETKNTGDYTSSQDGIRALLHFETENIYSASQIQTERYNGNILSRTRTDGGWSGWIRHWGNNDFTQNNIDNWNYLVNNAATQSWIQSQNYITQDFVEEKLNELSGEITNPDYPIYIRNKFSTIIITEDYHGEPLQLEGELIPESYISIINLSKSIVDLNRFEPTIDRISEQETTEYYINKEQRLIKKGSYRSAQILI</sequence>
<evidence type="ECO:0008006" key="3">
    <source>
        <dbReference type="Google" id="ProtNLM"/>
    </source>
</evidence>
<dbReference type="RefSeq" id="WP_267263768.1">
    <property type="nucleotide sequence ID" value="NZ_JAOVZW010000001.1"/>
</dbReference>
<name>A0ABT3XJX6_9FLAO</name>
<accession>A0ABT3XJX6</accession>
<gene>
    <name evidence="1" type="ORF">OF897_00695</name>
</gene>
<organism evidence="1 2">
    <name type="scientific">Chryseobacterium formosus</name>
    <dbReference type="NCBI Taxonomy" id="1537363"/>
    <lineage>
        <taxon>Bacteria</taxon>
        <taxon>Pseudomonadati</taxon>
        <taxon>Bacteroidota</taxon>
        <taxon>Flavobacteriia</taxon>
        <taxon>Flavobacteriales</taxon>
        <taxon>Weeksellaceae</taxon>
        <taxon>Chryseobacterium group</taxon>
        <taxon>Chryseobacterium</taxon>
    </lineage>
</organism>
<reference evidence="1" key="1">
    <citation type="submission" date="2022-10" db="EMBL/GenBank/DDBJ databases">
        <title>Chryseobacterium sp. nov., a novel bacterial species.</title>
        <authorList>
            <person name="Cao Y."/>
        </authorList>
    </citation>
    <scope>NUCLEOTIDE SEQUENCE</scope>
    <source>
        <strain evidence="1">CCTCC AB2015118</strain>
    </source>
</reference>
<evidence type="ECO:0000313" key="2">
    <source>
        <dbReference type="Proteomes" id="UP001073122"/>
    </source>
</evidence>
<protein>
    <recommendedName>
        <fullName evidence="3">Peptidase S74 domain-containing protein</fullName>
    </recommendedName>
</protein>
<dbReference type="EMBL" id="JAOVZW010000001">
    <property type="protein sequence ID" value="MCX8522440.1"/>
    <property type="molecule type" value="Genomic_DNA"/>
</dbReference>
<comment type="caution">
    <text evidence="1">The sequence shown here is derived from an EMBL/GenBank/DDBJ whole genome shotgun (WGS) entry which is preliminary data.</text>
</comment>
<evidence type="ECO:0000313" key="1">
    <source>
        <dbReference type="EMBL" id="MCX8522440.1"/>
    </source>
</evidence>